<reference evidence="2" key="1">
    <citation type="journal article" date="2019" name="Int. J. Syst. Evol. Microbiol.">
        <title>The Global Catalogue of Microorganisms (GCM) 10K type strain sequencing project: providing services to taxonomists for standard genome sequencing and annotation.</title>
        <authorList>
            <consortium name="The Broad Institute Genomics Platform"/>
            <consortium name="The Broad Institute Genome Sequencing Center for Infectious Disease"/>
            <person name="Wu L."/>
            <person name="Ma J."/>
        </authorList>
    </citation>
    <scope>NUCLEOTIDE SEQUENCE [LARGE SCALE GENOMIC DNA]</scope>
    <source>
        <strain evidence="2">KCTC 42498</strain>
    </source>
</reference>
<gene>
    <name evidence="1" type="ORF">ACFSRY_09975</name>
</gene>
<organism evidence="1 2">
    <name type="scientific">Pontibacter locisalis</name>
    <dbReference type="NCBI Taxonomy" id="1719035"/>
    <lineage>
        <taxon>Bacteria</taxon>
        <taxon>Pseudomonadati</taxon>
        <taxon>Bacteroidota</taxon>
        <taxon>Cytophagia</taxon>
        <taxon>Cytophagales</taxon>
        <taxon>Hymenobacteraceae</taxon>
        <taxon>Pontibacter</taxon>
    </lineage>
</organism>
<name>A0ABW5ILU4_9BACT</name>
<dbReference type="Proteomes" id="UP001597544">
    <property type="component" value="Unassembled WGS sequence"/>
</dbReference>
<protein>
    <submittedName>
        <fullName evidence="1">HNH endonuclease</fullName>
    </submittedName>
</protein>
<evidence type="ECO:0000313" key="2">
    <source>
        <dbReference type="Proteomes" id="UP001597544"/>
    </source>
</evidence>
<accession>A0ABW5ILU4</accession>
<dbReference type="RefSeq" id="WP_377506285.1">
    <property type="nucleotide sequence ID" value="NZ_JBHULU010000013.1"/>
</dbReference>
<dbReference type="GO" id="GO:0004519">
    <property type="term" value="F:endonuclease activity"/>
    <property type="evidence" value="ECO:0007669"/>
    <property type="project" value="UniProtKB-KW"/>
</dbReference>
<evidence type="ECO:0000313" key="1">
    <source>
        <dbReference type="EMBL" id="MFD2514194.1"/>
    </source>
</evidence>
<proteinExistence type="predicted"/>
<keyword evidence="2" id="KW-1185">Reference proteome</keyword>
<keyword evidence="1" id="KW-0540">Nuclease</keyword>
<sequence>MNDPTNSRYRYLTFKGSGTYRRFVQAKEDKSLEPVNMPYNSQDTPAHGSYGELLFRPEWRARREEIIKRDNHSCVVCSGSDGLQVHHRQYHFVVRQNQFKLPWDYPGHLLITLCNSCHNRGHKKFKVPTINI</sequence>
<dbReference type="EMBL" id="JBHULU010000013">
    <property type="protein sequence ID" value="MFD2514194.1"/>
    <property type="molecule type" value="Genomic_DNA"/>
</dbReference>
<keyword evidence="1" id="KW-0255">Endonuclease</keyword>
<comment type="caution">
    <text evidence="1">The sequence shown here is derived from an EMBL/GenBank/DDBJ whole genome shotgun (WGS) entry which is preliminary data.</text>
</comment>
<keyword evidence="1" id="KW-0378">Hydrolase</keyword>